<dbReference type="Proteomes" id="UP000036367">
    <property type="component" value="Unassembled WGS sequence"/>
</dbReference>
<keyword evidence="9" id="KW-1003">Cell membrane</keyword>
<keyword evidence="7 9" id="KW-0811">Translocation</keyword>
<evidence type="ECO:0000256" key="4">
    <source>
        <dbReference type="ARBA" id="ARBA00022692"/>
    </source>
</evidence>
<dbReference type="GO" id="GO:0009306">
    <property type="term" value="P:protein secretion"/>
    <property type="evidence" value="ECO:0007669"/>
    <property type="project" value="UniProtKB-UniRule"/>
</dbReference>
<sequence length="228" mass="23233">MISLESSKQLPPPDPTLFSFLQPFHFNGLFAVSFAFDSLLQPASLVNHLIPTLPLASFMSVVLGWLMAFLSVFLILLILIQRGKGGGLTGALGGPGGQSAFGSKAGDTFTVITVGTAAVWALVCAFAMYQLGAHAPAVADTNDSQIQSGPGDDVEDITSGLVVPTGDDGEVASGVGSIGSLSSGDAEVAEIEAAVETEAVEEAAAEADAAVEEAESTEAETTSDEETP</sequence>
<accession>A0A0J1EG85</accession>
<evidence type="ECO:0000256" key="9">
    <source>
        <dbReference type="RuleBase" id="RU365087"/>
    </source>
</evidence>
<evidence type="ECO:0000256" key="7">
    <source>
        <dbReference type="ARBA" id="ARBA00023010"/>
    </source>
</evidence>
<dbReference type="EMBL" id="LECT01000028">
    <property type="protein sequence ID" value="KLU04549.1"/>
    <property type="molecule type" value="Genomic_DNA"/>
</dbReference>
<name>A0A0J1EG85_RHOIS</name>
<evidence type="ECO:0000313" key="12">
    <source>
        <dbReference type="Proteomes" id="UP000036367"/>
    </source>
</evidence>
<gene>
    <name evidence="11" type="ORF">RISK_003603</name>
</gene>
<proteinExistence type="inferred from homology"/>
<evidence type="ECO:0000256" key="1">
    <source>
        <dbReference type="ARBA" id="ARBA00004141"/>
    </source>
</evidence>
<comment type="caution">
    <text evidence="11">The sequence shown here is derived from an EMBL/GenBank/DDBJ whole genome shotgun (WGS) entry which is preliminary data.</text>
</comment>
<comment type="similarity">
    <text evidence="2 9">Belongs to the SecG family.</text>
</comment>
<dbReference type="Pfam" id="PF03840">
    <property type="entry name" value="SecG"/>
    <property type="match status" value="1"/>
</dbReference>
<keyword evidence="6 9" id="KW-1133">Transmembrane helix</keyword>
<dbReference type="GO" id="GO:0015450">
    <property type="term" value="F:protein-transporting ATPase activity"/>
    <property type="evidence" value="ECO:0007669"/>
    <property type="project" value="UniProtKB-UniRule"/>
</dbReference>
<evidence type="ECO:0000256" key="6">
    <source>
        <dbReference type="ARBA" id="ARBA00022989"/>
    </source>
</evidence>
<evidence type="ECO:0000256" key="8">
    <source>
        <dbReference type="ARBA" id="ARBA00023136"/>
    </source>
</evidence>
<dbReference type="GO" id="GO:0005886">
    <property type="term" value="C:plasma membrane"/>
    <property type="evidence" value="ECO:0007669"/>
    <property type="project" value="UniProtKB-SubCell"/>
</dbReference>
<reference evidence="11" key="1">
    <citation type="submission" date="2015-05" db="EMBL/GenBank/DDBJ databases">
        <title>Permanent draft genome of Rhodopirellula islandicus K833.</title>
        <authorList>
            <person name="Kizina J."/>
            <person name="Richter M."/>
            <person name="Glockner F.O."/>
            <person name="Harder J."/>
        </authorList>
    </citation>
    <scope>NUCLEOTIDE SEQUENCE [LARGE SCALE GENOMIC DNA]</scope>
    <source>
        <strain evidence="11">K833</strain>
    </source>
</reference>
<feature type="region of interest" description="Disordered" evidence="10">
    <location>
        <begin position="140"/>
        <end position="160"/>
    </location>
</feature>
<evidence type="ECO:0000313" key="11">
    <source>
        <dbReference type="EMBL" id="KLU04549.1"/>
    </source>
</evidence>
<feature type="transmembrane region" description="Helical" evidence="9">
    <location>
        <begin position="109"/>
        <end position="129"/>
    </location>
</feature>
<evidence type="ECO:0000256" key="10">
    <source>
        <dbReference type="SAM" id="MobiDB-lite"/>
    </source>
</evidence>
<dbReference type="NCBIfam" id="TIGR00810">
    <property type="entry name" value="secG"/>
    <property type="match status" value="1"/>
</dbReference>
<keyword evidence="8 9" id="KW-0472">Membrane</keyword>
<organism evidence="11 12">
    <name type="scientific">Rhodopirellula islandica</name>
    <dbReference type="NCBI Taxonomy" id="595434"/>
    <lineage>
        <taxon>Bacteria</taxon>
        <taxon>Pseudomonadati</taxon>
        <taxon>Planctomycetota</taxon>
        <taxon>Planctomycetia</taxon>
        <taxon>Pirellulales</taxon>
        <taxon>Pirellulaceae</taxon>
        <taxon>Rhodopirellula</taxon>
    </lineage>
</organism>
<dbReference type="PATRIC" id="fig|595434.4.peg.3429"/>
<keyword evidence="12" id="KW-1185">Reference proteome</keyword>
<dbReference type="STRING" id="595434.RISK_003603"/>
<keyword evidence="5 9" id="KW-0653">Protein transport</keyword>
<evidence type="ECO:0000256" key="3">
    <source>
        <dbReference type="ARBA" id="ARBA00022448"/>
    </source>
</evidence>
<keyword evidence="4 9" id="KW-0812">Transmembrane</keyword>
<feature type="region of interest" description="Disordered" evidence="10">
    <location>
        <begin position="200"/>
        <end position="228"/>
    </location>
</feature>
<evidence type="ECO:0000256" key="2">
    <source>
        <dbReference type="ARBA" id="ARBA00008445"/>
    </source>
</evidence>
<comment type="subcellular location">
    <subcellularLocation>
        <location evidence="9">Cell membrane</location>
        <topology evidence="9">Multi-pass membrane protein</topology>
    </subcellularLocation>
    <subcellularLocation>
        <location evidence="1">Membrane</location>
        <topology evidence="1">Multi-pass membrane protein</topology>
    </subcellularLocation>
</comment>
<comment type="function">
    <text evidence="9">Involved in protein export. Participates in an early event of protein translocation.</text>
</comment>
<protein>
    <recommendedName>
        <fullName evidence="9">Protein-export membrane protein SecG</fullName>
    </recommendedName>
</protein>
<dbReference type="AlphaFoldDB" id="A0A0J1EG85"/>
<feature type="transmembrane region" description="Helical" evidence="9">
    <location>
        <begin position="52"/>
        <end position="80"/>
    </location>
</feature>
<dbReference type="InterPro" id="IPR004692">
    <property type="entry name" value="SecG"/>
</dbReference>
<evidence type="ECO:0000256" key="5">
    <source>
        <dbReference type="ARBA" id="ARBA00022927"/>
    </source>
</evidence>
<keyword evidence="3 9" id="KW-0813">Transport</keyword>